<keyword evidence="2" id="KW-1185">Reference proteome</keyword>
<dbReference type="OrthoDB" id="8953045at2759"/>
<name>A0A4Z2GF91_9TELE</name>
<organism evidence="1 2">
    <name type="scientific">Liparis tanakae</name>
    <name type="common">Tanaka's snailfish</name>
    <dbReference type="NCBI Taxonomy" id="230148"/>
    <lineage>
        <taxon>Eukaryota</taxon>
        <taxon>Metazoa</taxon>
        <taxon>Chordata</taxon>
        <taxon>Craniata</taxon>
        <taxon>Vertebrata</taxon>
        <taxon>Euteleostomi</taxon>
        <taxon>Actinopterygii</taxon>
        <taxon>Neopterygii</taxon>
        <taxon>Teleostei</taxon>
        <taxon>Neoteleostei</taxon>
        <taxon>Acanthomorphata</taxon>
        <taxon>Eupercaria</taxon>
        <taxon>Perciformes</taxon>
        <taxon>Cottioidei</taxon>
        <taxon>Cottales</taxon>
        <taxon>Liparidae</taxon>
        <taxon>Liparis</taxon>
    </lineage>
</organism>
<dbReference type="EMBL" id="SRLO01000555">
    <property type="protein sequence ID" value="TNN52208.1"/>
    <property type="molecule type" value="Genomic_DNA"/>
</dbReference>
<sequence length="62" mass="7158">MFKLARELRASASYVRDSLLAVTLNMATDPLFLMTRYRPGDLGFVPRPTWDQRPSVCRSVRK</sequence>
<evidence type="ECO:0000313" key="1">
    <source>
        <dbReference type="EMBL" id="TNN52208.1"/>
    </source>
</evidence>
<comment type="caution">
    <text evidence="1">The sequence shown here is derived from an EMBL/GenBank/DDBJ whole genome shotgun (WGS) entry which is preliminary data.</text>
</comment>
<proteinExistence type="predicted"/>
<dbReference type="Proteomes" id="UP000314294">
    <property type="component" value="Unassembled WGS sequence"/>
</dbReference>
<gene>
    <name evidence="1" type="ORF">EYF80_037564</name>
</gene>
<accession>A0A4Z2GF91</accession>
<dbReference type="AlphaFoldDB" id="A0A4Z2GF91"/>
<evidence type="ECO:0000313" key="2">
    <source>
        <dbReference type="Proteomes" id="UP000314294"/>
    </source>
</evidence>
<protein>
    <submittedName>
        <fullName evidence="1">Uncharacterized protein</fullName>
    </submittedName>
</protein>
<reference evidence="1 2" key="1">
    <citation type="submission" date="2019-03" db="EMBL/GenBank/DDBJ databases">
        <title>First draft genome of Liparis tanakae, snailfish: a comprehensive survey of snailfish specific genes.</title>
        <authorList>
            <person name="Kim W."/>
            <person name="Song I."/>
            <person name="Jeong J.-H."/>
            <person name="Kim D."/>
            <person name="Kim S."/>
            <person name="Ryu S."/>
            <person name="Song J.Y."/>
            <person name="Lee S.K."/>
        </authorList>
    </citation>
    <scope>NUCLEOTIDE SEQUENCE [LARGE SCALE GENOMIC DNA]</scope>
    <source>
        <tissue evidence="1">Muscle</tissue>
    </source>
</reference>